<keyword evidence="2" id="KW-1185">Reference proteome</keyword>
<gene>
    <name evidence="1" type="ORF">XENORESO_012985</name>
</gene>
<dbReference type="Proteomes" id="UP001444071">
    <property type="component" value="Unassembled WGS sequence"/>
</dbReference>
<evidence type="ECO:0000313" key="2">
    <source>
        <dbReference type="Proteomes" id="UP001444071"/>
    </source>
</evidence>
<organism evidence="1 2">
    <name type="scientific">Xenotaenia resolanae</name>
    <dbReference type="NCBI Taxonomy" id="208358"/>
    <lineage>
        <taxon>Eukaryota</taxon>
        <taxon>Metazoa</taxon>
        <taxon>Chordata</taxon>
        <taxon>Craniata</taxon>
        <taxon>Vertebrata</taxon>
        <taxon>Euteleostomi</taxon>
        <taxon>Actinopterygii</taxon>
        <taxon>Neopterygii</taxon>
        <taxon>Teleostei</taxon>
        <taxon>Neoteleostei</taxon>
        <taxon>Acanthomorphata</taxon>
        <taxon>Ovalentaria</taxon>
        <taxon>Atherinomorphae</taxon>
        <taxon>Cyprinodontiformes</taxon>
        <taxon>Goodeidae</taxon>
        <taxon>Xenotaenia</taxon>
    </lineage>
</organism>
<sequence length="139" mass="15448">MSVNPHRQNTKLPSISAAESVQVFPQGGKHNSRALHTHQTGKISSSYVCCYMNSTDLTKQIGLTLKYTHMGAVSAENSDSLNIQNNPEMETLKLTEMKGCPSASSKLYLFVALYFLLLAQKHLFLKGNEISHVWFLLSC</sequence>
<dbReference type="EMBL" id="JAHRIM010020426">
    <property type="protein sequence ID" value="MEQ2262479.1"/>
    <property type="molecule type" value="Genomic_DNA"/>
</dbReference>
<protein>
    <submittedName>
        <fullName evidence="1">Uncharacterized protein</fullName>
    </submittedName>
</protein>
<comment type="caution">
    <text evidence="1">The sequence shown here is derived from an EMBL/GenBank/DDBJ whole genome shotgun (WGS) entry which is preliminary data.</text>
</comment>
<evidence type="ECO:0000313" key="1">
    <source>
        <dbReference type="EMBL" id="MEQ2262479.1"/>
    </source>
</evidence>
<accession>A0ABV0VZI5</accession>
<name>A0ABV0VZI5_9TELE</name>
<proteinExistence type="predicted"/>
<reference evidence="1 2" key="1">
    <citation type="submission" date="2021-06" db="EMBL/GenBank/DDBJ databases">
        <authorList>
            <person name="Palmer J.M."/>
        </authorList>
    </citation>
    <scope>NUCLEOTIDE SEQUENCE [LARGE SCALE GENOMIC DNA]</scope>
    <source>
        <strain evidence="1 2">XR_2019</strain>
        <tissue evidence="1">Muscle</tissue>
    </source>
</reference>